<name>A0A210PTT1_MIZYE</name>
<dbReference type="InterPro" id="IPR010760">
    <property type="entry name" value="DNA-repair_Swi5"/>
</dbReference>
<dbReference type="Pfam" id="PF07061">
    <property type="entry name" value="Swi5"/>
    <property type="match status" value="1"/>
</dbReference>
<comment type="similarity">
    <text evidence="1">Belongs to the SWI5/SAE3 family.</text>
</comment>
<dbReference type="OrthoDB" id="255837at2759"/>
<proteinExistence type="inferred from homology"/>
<evidence type="ECO:0000256" key="1">
    <source>
        <dbReference type="ARBA" id="ARBA00008060"/>
    </source>
</evidence>
<evidence type="ECO:0000256" key="6">
    <source>
        <dbReference type="ARBA" id="ARBA00059338"/>
    </source>
</evidence>
<accession>A0A210PTT1</accession>
<dbReference type="AlphaFoldDB" id="A0A210PTT1"/>
<evidence type="ECO:0000313" key="7">
    <source>
        <dbReference type="EMBL" id="OWF39917.1"/>
    </source>
</evidence>
<evidence type="ECO:0000256" key="3">
    <source>
        <dbReference type="ARBA" id="ARBA00022763"/>
    </source>
</evidence>
<evidence type="ECO:0000256" key="5">
    <source>
        <dbReference type="ARBA" id="ARBA00030081"/>
    </source>
</evidence>
<dbReference type="EMBL" id="NEDP02005494">
    <property type="protein sequence ID" value="OWF39917.1"/>
    <property type="molecule type" value="Genomic_DNA"/>
</dbReference>
<sequence>MSSVCPCLYHNYILHLKYYQFNDQASSQKKTAMSDPDVLRSEIQKLVDRTKTVQKDIDNLKNSGHDVTELKKHMDMMHQYNEIKDVGQMVLGRISELDGVRTRDLYSEYGLDIND</sequence>
<evidence type="ECO:0000256" key="2">
    <source>
        <dbReference type="ARBA" id="ARBA00019825"/>
    </source>
</evidence>
<dbReference type="GO" id="GO:0000724">
    <property type="term" value="P:double-strand break repair via homologous recombination"/>
    <property type="evidence" value="ECO:0007669"/>
    <property type="project" value="TreeGrafter"/>
</dbReference>
<keyword evidence="8" id="KW-1185">Reference proteome</keyword>
<evidence type="ECO:0000256" key="4">
    <source>
        <dbReference type="ARBA" id="ARBA00023204"/>
    </source>
</evidence>
<comment type="function">
    <text evidence="6">Component of the SWI5-SFR1 complex, a complex required for double-strand break repair via homologous recombination.</text>
</comment>
<dbReference type="FunFam" id="1.20.5.170:FF:000056">
    <property type="entry name" value="DNA repair protein SWI5 homolog"/>
    <property type="match status" value="1"/>
</dbReference>
<dbReference type="STRING" id="6573.A0A210PTT1"/>
<keyword evidence="4" id="KW-0234">DNA repair</keyword>
<dbReference type="PANTHER" id="PTHR28529:SF2">
    <property type="entry name" value="DNA REPAIR PROTEIN SWI5 HOMOLOG"/>
    <property type="match status" value="1"/>
</dbReference>
<keyword evidence="3" id="KW-0227">DNA damage</keyword>
<dbReference type="GO" id="GO:0034974">
    <property type="term" value="C:Swi5-Swi2 complex"/>
    <property type="evidence" value="ECO:0007669"/>
    <property type="project" value="TreeGrafter"/>
</dbReference>
<dbReference type="GO" id="GO:0032798">
    <property type="term" value="C:Swi5-Sfr1 complex"/>
    <property type="evidence" value="ECO:0007669"/>
    <property type="project" value="UniProtKB-ARBA"/>
</dbReference>
<evidence type="ECO:0000313" key="8">
    <source>
        <dbReference type="Proteomes" id="UP000242188"/>
    </source>
</evidence>
<dbReference type="Gene3D" id="1.20.5.170">
    <property type="match status" value="1"/>
</dbReference>
<comment type="caution">
    <text evidence="7">The sequence shown here is derived from an EMBL/GenBank/DDBJ whole genome shotgun (WGS) entry which is preliminary data.</text>
</comment>
<gene>
    <name evidence="7" type="ORF">KP79_PYT04254</name>
</gene>
<dbReference type="PANTHER" id="PTHR28529">
    <property type="entry name" value="DNA REPAIR PROTEIN SWI5 HOMOLOG"/>
    <property type="match status" value="1"/>
</dbReference>
<dbReference type="Proteomes" id="UP000242188">
    <property type="component" value="Unassembled WGS sequence"/>
</dbReference>
<organism evidence="7 8">
    <name type="scientific">Mizuhopecten yessoensis</name>
    <name type="common">Japanese scallop</name>
    <name type="synonym">Patinopecten yessoensis</name>
    <dbReference type="NCBI Taxonomy" id="6573"/>
    <lineage>
        <taxon>Eukaryota</taxon>
        <taxon>Metazoa</taxon>
        <taxon>Spiralia</taxon>
        <taxon>Lophotrochozoa</taxon>
        <taxon>Mollusca</taxon>
        <taxon>Bivalvia</taxon>
        <taxon>Autobranchia</taxon>
        <taxon>Pteriomorphia</taxon>
        <taxon>Pectinida</taxon>
        <taxon>Pectinoidea</taxon>
        <taxon>Pectinidae</taxon>
        <taxon>Mizuhopecten</taxon>
    </lineage>
</organism>
<protein>
    <recommendedName>
        <fullName evidence="2">DNA repair protein SWI5 homolog</fullName>
    </recommendedName>
    <alternativeName>
        <fullName evidence="5">Protein SAE3 homolog</fullName>
    </alternativeName>
</protein>
<reference evidence="7 8" key="1">
    <citation type="journal article" date="2017" name="Nat. Ecol. Evol.">
        <title>Scallop genome provides insights into evolution of bilaterian karyotype and development.</title>
        <authorList>
            <person name="Wang S."/>
            <person name="Zhang J."/>
            <person name="Jiao W."/>
            <person name="Li J."/>
            <person name="Xun X."/>
            <person name="Sun Y."/>
            <person name="Guo X."/>
            <person name="Huan P."/>
            <person name="Dong B."/>
            <person name="Zhang L."/>
            <person name="Hu X."/>
            <person name="Sun X."/>
            <person name="Wang J."/>
            <person name="Zhao C."/>
            <person name="Wang Y."/>
            <person name="Wang D."/>
            <person name="Huang X."/>
            <person name="Wang R."/>
            <person name="Lv J."/>
            <person name="Li Y."/>
            <person name="Zhang Z."/>
            <person name="Liu B."/>
            <person name="Lu W."/>
            <person name="Hui Y."/>
            <person name="Liang J."/>
            <person name="Zhou Z."/>
            <person name="Hou R."/>
            <person name="Li X."/>
            <person name="Liu Y."/>
            <person name="Li H."/>
            <person name="Ning X."/>
            <person name="Lin Y."/>
            <person name="Zhao L."/>
            <person name="Xing Q."/>
            <person name="Dou J."/>
            <person name="Li Y."/>
            <person name="Mao J."/>
            <person name="Guo H."/>
            <person name="Dou H."/>
            <person name="Li T."/>
            <person name="Mu C."/>
            <person name="Jiang W."/>
            <person name="Fu Q."/>
            <person name="Fu X."/>
            <person name="Miao Y."/>
            <person name="Liu J."/>
            <person name="Yu Q."/>
            <person name="Li R."/>
            <person name="Liao H."/>
            <person name="Li X."/>
            <person name="Kong Y."/>
            <person name="Jiang Z."/>
            <person name="Chourrout D."/>
            <person name="Li R."/>
            <person name="Bao Z."/>
        </authorList>
    </citation>
    <scope>NUCLEOTIDE SEQUENCE [LARGE SCALE GENOMIC DNA]</scope>
    <source>
        <strain evidence="7 8">PY_sf001</strain>
    </source>
</reference>